<accession>A0ABQ9I337</accession>
<comment type="caution">
    <text evidence="1">The sequence shown here is derived from an EMBL/GenBank/DDBJ whole genome shotgun (WGS) entry which is preliminary data.</text>
</comment>
<sequence>MEAEYMAMAEVSREIIWMRDLLIELGVEGFMSTPCVIFADNVAAIKPNKSVNVGERSKHTDILYHVSRELTEKKKVIEFEQIASERNAADLFNKNVTGIKIQQLSEIIGLE</sequence>
<dbReference type="Proteomes" id="UP001159363">
    <property type="component" value="Chromosome 3"/>
</dbReference>
<organism evidence="1 2">
    <name type="scientific">Dryococelus australis</name>
    <dbReference type="NCBI Taxonomy" id="614101"/>
    <lineage>
        <taxon>Eukaryota</taxon>
        <taxon>Metazoa</taxon>
        <taxon>Ecdysozoa</taxon>
        <taxon>Arthropoda</taxon>
        <taxon>Hexapoda</taxon>
        <taxon>Insecta</taxon>
        <taxon>Pterygota</taxon>
        <taxon>Neoptera</taxon>
        <taxon>Polyneoptera</taxon>
        <taxon>Phasmatodea</taxon>
        <taxon>Verophasmatodea</taxon>
        <taxon>Anareolatae</taxon>
        <taxon>Phasmatidae</taxon>
        <taxon>Eurycanthinae</taxon>
        <taxon>Dryococelus</taxon>
    </lineage>
</organism>
<evidence type="ECO:0000313" key="2">
    <source>
        <dbReference type="Proteomes" id="UP001159363"/>
    </source>
</evidence>
<proteinExistence type="predicted"/>
<dbReference type="CDD" id="cd09272">
    <property type="entry name" value="RNase_HI_RT_Ty1"/>
    <property type="match status" value="1"/>
</dbReference>
<dbReference type="EMBL" id="JARBHB010000003">
    <property type="protein sequence ID" value="KAJ8891048.1"/>
    <property type="molecule type" value="Genomic_DNA"/>
</dbReference>
<keyword evidence="2" id="KW-1185">Reference proteome</keyword>
<gene>
    <name evidence="1" type="ORF">PR048_010557</name>
</gene>
<reference evidence="1 2" key="1">
    <citation type="submission" date="2023-02" db="EMBL/GenBank/DDBJ databases">
        <title>LHISI_Scaffold_Assembly.</title>
        <authorList>
            <person name="Stuart O.P."/>
            <person name="Cleave R."/>
            <person name="Magrath M.J.L."/>
            <person name="Mikheyev A.S."/>
        </authorList>
    </citation>
    <scope>NUCLEOTIDE SEQUENCE [LARGE SCALE GENOMIC DNA]</scope>
    <source>
        <strain evidence="1">Daus_M_001</strain>
        <tissue evidence="1">Leg muscle</tissue>
    </source>
</reference>
<name>A0ABQ9I337_9NEOP</name>
<evidence type="ECO:0000313" key="1">
    <source>
        <dbReference type="EMBL" id="KAJ8891048.1"/>
    </source>
</evidence>
<protein>
    <submittedName>
        <fullName evidence="1">Uncharacterized protein</fullName>
    </submittedName>
</protein>